<name>A0ABW1UL30_9LACO</name>
<keyword evidence="4" id="KW-1185">Reference proteome</keyword>
<dbReference type="EMBL" id="JBHSSM010000013">
    <property type="protein sequence ID" value="MFC6314649.1"/>
    <property type="molecule type" value="Genomic_DNA"/>
</dbReference>
<keyword evidence="2" id="KW-1133">Transmembrane helix</keyword>
<keyword evidence="2" id="KW-0812">Transmembrane</keyword>
<feature type="compositionally biased region" description="Polar residues" evidence="1">
    <location>
        <begin position="1"/>
        <end position="11"/>
    </location>
</feature>
<evidence type="ECO:0000256" key="1">
    <source>
        <dbReference type="SAM" id="MobiDB-lite"/>
    </source>
</evidence>
<gene>
    <name evidence="3" type="ORF">ACFQHW_03600</name>
</gene>
<evidence type="ECO:0000313" key="3">
    <source>
        <dbReference type="EMBL" id="MFC6314649.1"/>
    </source>
</evidence>
<evidence type="ECO:0000256" key="2">
    <source>
        <dbReference type="SAM" id="Phobius"/>
    </source>
</evidence>
<keyword evidence="2" id="KW-0472">Membrane</keyword>
<accession>A0ABW1UL30</accession>
<sequence>MVQRKTSSRPTSAEPDLIVDLSQPSAAGRRSERLESERRGENIAPTTRMARREAELGQPGTSTVAHPKMRRRLNWALVIVSLLIILTYLGLFFL</sequence>
<dbReference type="RefSeq" id="WP_125602111.1">
    <property type="nucleotide sequence ID" value="NZ_JBHSSM010000013.1"/>
</dbReference>
<feature type="compositionally biased region" description="Basic and acidic residues" evidence="1">
    <location>
        <begin position="29"/>
        <end position="41"/>
    </location>
</feature>
<organism evidence="3 4">
    <name type="scientific">Lapidilactobacillus achengensis</name>
    <dbReference type="NCBI Taxonomy" id="2486000"/>
    <lineage>
        <taxon>Bacteria</taxon>
        <taxon>Bacillati</taxon>
        <taxon>Bacillota</taxon>
        <taxon>Bacilli</taxon>
        <taxon>Lactobacillales</taxon>
        <taxon>Lactobacillaceae</taxon>
        <taxon>Lapidilactobacillus</taxon>
    </lineage>
</organism>
<feature type="region of interest" description="Disordered" evidence="1">
    <location>
        <begin position="1"/>
        <end position="64"/>
    </location>
</feature>
<comment type="caution">
    <text evidence="3">The sequence shown here is derived from an EMBL/GenBank/DDBJ whole genome shotgun (WGS) entry which is preliminary data.</text>
</comment>
<feature type="transmembrane region" description="Helical" evidence="2">
    <location>
        <begin position="73"/>
        <end position="93"/>
    </location>
</feature>
<evidence type="ECO:0000313" key="4">
    <source>
        <dbReference type="Proteomes" id="UP001596310"/>
    </source>
</evidence>
<reference evidence="4" key="1">
    <citation type="journal article" date="2019" name="Int. J. Syst. Evol. Microbiol.">
        <title>The Global Catalogue of Microorganisms (GCM) 10K type strain sequencing project: providing services to taxonomists for standard genome sequencing and annotation.</title>
        <authorList>
            <consortium name="The Broad Institute Genomics Platform"/>
            <consortium name="The Broad Institute Genome Sequencing Center for Infectious Disease"/>
            <person name="Wu L."/>
            <person name="Ma J."/>
        </authorList>
    </citation>
    <scope>NUCLEOTIDE SEQUENCE [LARGE SCALE GENOMIC DNA]</scope>
    <source>
        <strain evidence="4">CCM 8897</strain>
    </source>
</reference>
<dbReference type="Proteomes" id="UP001596310">
    <property type="component" value="Unassembled WGS sequence"/>
</dbReference>
<protein>
    <submittedName>
        <fullName evidence="3">Uncharacterized protein</fullName>
    </submittedName>
</protein>
<proteinExistence type="predicted"/>